<gene>
    <name evidence="1" type="ORF">SAMN05421841_2511</name>
</gene>
<keyword evidence="2" id="KW-1185">Reference proteome</keyword>
<name>A0A1I0RF13_9FLAO</name>
<proteinExistence type="predicted"/>
<reference evidence="2" key="1">
    <citation type="submission" date="2016-10" db="EMBL/GenBank/DDBJ databases">
        <authorList>
            <person name="Varghese N."/>
            <person name="Submissions S."/>
        </authorList>
    </citation>
    <scope>NUCLEOTIDE SEQUENCE [LARGE SCALE GENOMIC DNA]</scope>
    <source>
        <strain evidence="2">DSM 17724</strain>
    </source>
</reference>
<dbReference type="EMBL" id="FOIU01000002">
    <property type="protein sequence ID" value="SEW38820.1"/>
    <property type="molecule type" value="Genomic_DNA"/>
</dbReference>
<dbReference type="AlphaFoldDB" id="A0A1I0RF13"/>
<organism evidence="1 2">
    <name type="scientific">Chryseobacterium wanjuense</name>
    <dbReference type="NCBI Taxonomy" id="356305"/>
    <lineage>
        <taxon>Bacteria</taxon>
        <taxon>Pseudomonadati</taxon>
        <taxon>Bacteroidota</taxon>
        <taxon>Flavobacteriia</taxon>
        <taxon>Flavobacteriales</taxon>
        <taxon>Weeksellaceae</taxon>
        <taxon>Chryseobacterium group</taxon>
        <taxon>Chryseobacterium</taxon>
    </lineage>
</organism>
<evidence type="ECO:0000313" key="2">
    <source>
        <dbReference type="Proteomes" id="UP000199469"/>
    </source>
</evidence>
<evidence type="ECO:0000313" key="1">
    <source>
        <dbReference type="EMBL" id="SEW38820.1"/>
    </source>
</evidence>
<sequence>MKTAFTIENFNIKFDLKTKTPGNFPELDLCVKFEPLRFCLRS</sequence>
<protein>
    <submittedName>
        <fullName evidence="1">Uncharacterized protein</fullName>
    </submittedName>
</protein>
<accession>A0A1I0RF13</accession>
<dbReference type="Proteomes" id="UP000199469">
    <property type="component" value="Unassembled WGS sequence"/>
</dbReference>